<dbReference type="Gene3D" id="3.40.50.620">
    <property type="entry name" value="HUPs"/>
    <property type="match status" value="1"/>
</dbReference>
<dbReference type="AlphaFoldDB" id="A0A2H1NR42"/>
<reference evidence="1" key="1">
    <citation type="submission" date="2023-04" db="EMBL/GenBank/DDBJ databases">
        <title>Novel strain of Lactilactobacillus sakei and use thereof.</title>
        <authorList>
            <person name="Kim S.Y."/>
        </authorList>
    </citation>
    <scope>NUCLEOTIDE SEQUENCE</scope>
    <source>
        <strain evidence="1">HUP1</strain>
    </source>
</reference>
<dbReference type="EMBL" id="CP122959">
    <property type="protein sequence ID" value="WGI19202.1"/>
    <property type="molecule type" value="Genomic_DNA"/>
</dbReference>
<dbReference type="InterPro" id="IPR014729">
    <property type="entry name" value="Rossmann-like_a/b/a_fold"/>
</dbReference>
<protein>
    <submittedName>
        <fullName evidence="1">Universal stress protein</fullName>
    </submittedName>
</protein>
<evidence type="ECO:0000313" key="2">
    <source>
        <dbReference type="Proteomes" id="UP001179858"/>
    </source>
</evidence>
<sequence length="155" mass="17162">MTEKQPLNIEVTSMHYQKLLIAIDDDDPTSSKRAFNYACTVAKMYQIPMGIVSILETGDLNIYQSLSPNVVAKRREEIAADLDIFVQKAQEFGVQEVTPILGEGNPGHVIVEEIIPEFKPDLVICGSKTKPSKHLIGTHASYLSKYAPSSVMVVR</sequence>
<dbReference type="CDD" id="cd00293">
    <property type="entry name" value="USP-like"/>
    <property type="match status" value="1"/>
</dbReference>
<dbReference type="RefSeq" id="WP_016264340.1">
    <property type="nucleotide sequence ID" value="NZ_BJLN01000011.1"/>
</dbReference>
<dbReference type="SUPFAM" id="SSF52402">
    <property type="entry name" value="Adenine nucleotide alpha hydrolases-like"/>
    <property type="match status" value="1"/>
</dbReference>
<dbReference type="Proteomes" id="UP001179858">
    <property type="component" value="Chromosome"/>
</dbReference>
<accession>A0A2H1NR42</accession>
<gene>
    <name evidence="1" type="ORF">QBD03_00205</name>
</gene>
<dbReference type="Pfam" id="PF00582">
    <property type="entry name" value="Usp"/>
    <property type="match status" value="1"/>
</dbReference>
<dbReference type="InterPro" id="IPR006016">
    <property type="entry name" value="UspA"/>
</dbReference>
<proteinExistence type="predicted"/>
<evidence type="ECO:0000313" key="1">
    <source>
        <dbReference type="EMBL" id="WGI19202.1"/>
    </source>
</evidence>
<organism evidence="1 2">
    <name type="scientific">Latilactobacillus sakei</name>
    <name type="common">Lactobacillus sakei</name>
    <dbReference type="NCBI Taxonomy" id="1599"/>
    <lineage>
        <taxon>Bacteria</taxon>
        <taxon>Bacillati</taxon>
        <taxon>Bacillota</taxon>
        <taxon>Bacilli</taxon>
        <taxon>Lactobacillales</taxon>
        <taxon>Lactobacillaceae</taxon>
        <taxon>Latilactobacillus</taxon>
    </lineage>
</organism>
<name>A0A2H1NR42_LATSK</name>